<reference evidence="22 23" key="2">
    <citation type="submission" date="2018-11" db="EMBL/GenBank/DDBJ databases">
        <authorList>
            <consortium name="Pathogen Informatics"/>
        </authorList>
    </citation>
    <scope>NUCLEOTIDE SEQUENCE [LARGE SCALE GENOMIC DNA]</scope>
</reference>
<dbReference type="PANTHER" id="PTHR43658">
    <property type="entry name" value="SHORT-CHAIN DEHYDROGENASE/REDUCTASE"/>
    <property type="match status" value="1"/>
</dbReference>
<dbReference type="InterPro" id="IPR002347">
    <property type="entry name" value="SDR_fam"/>
</dbReference>
<dbReference type="Pfam" id="PF00106">
    <property type="entry name" value="adh_short"/>
    <property type="match status" value="2"/>
</dbReference>
<evidence type="ECO:0000256" key="2">
    <source>
        <dbReference type="ARBA" id="ARBA00023002"/>
    </source>
</evidence>
<dbReference type="GO" id="GO:0006631">
    <property type="term" value="P:fatty acid metabolic process"/>
    <property type="evidence" value="ECO:0007669"/>
    <property type="project" value="TreeGrafter"/>
</dbReference>
<evidence type="ECO:0000256" key="9">
    <source>
        <dbReference type="ARBA" id="ARBA00050927"/>
    </source>
</evidence>
<comment type="catalytic activity">
    <reaction evidence="6">
        <text>a (3S)-3-hydroxyacyl-CoA + NAD(+) = a 3-oxoacyl-CoA + NADH + H(+)</text>
        <dbReference type="Rhea" id="RHEA:22432"/>
        <dbReference type="ChEBI" id="CHEBI:15378"/>
        <dbReference type="ChEBI" id="CHEBI:57318"/>
        <dbReference type="ChEBI" id="CHEBI:57540"/>
        <dbReference type="ChEBI" id="CHEBI:57945"/>
        <dbReference type="ChEBI" id="CHEBI:90726"/>
        <dbReference type="EC" id="1.1.1.35"/>
    </reaction>
    <physiologicalReaction direction="left-to-right" evidence="6">
        <dbReference type="Rhea" id="RHEA:22433"/>
    </physiologicalReaction>
    <physiologicalReaction direction="right-to-left" evidence="6">
        <dbReference type="Rhea" id="RHEA:22434"/>
    </physiologicalReaction>
</comment>
<evidence type="ECO:0000256" key="5">
    <source>
        <dbReference type="ARBA" id="ARBA00049381"/>
    </source>
</evidence>
<evidence type="ECO:0000256" key="7">
    <source>
        <dbReference type="ARBA" id="ARBA00050365"/>
    </source>
</evidence>
<comment type="catalytic activity">
    <reaction evidence="8">
        <text>17beta-hydroxy-5alpha-androstan-3-one + NAD(+) = 5alpha-androstan-3,17-dione + NADH + H(+)</text>
        <dbReference type="Rhea" id="RHEA:41992"/>
        <dbReference type="ChEBI" id="CHEBI:15378"/>
        <dbReference type="ChEBI" id="CHEBI:15994"/>
        <dbReference type="ChEBI" id="CHEBI:16330"/>
        <dbReference type="ChEBI" id="CHEBI:57540"/>
        <dbReference type="ChEBI" id="CHEBI:57945"/>
    </reaction>
    <physiologicalReaction direction="left-to-right" evidence="8">
        <dbReference type="Rhea" id="RHEA:41993"/>
    </physiologicalReaction>
</comment>
<sequence>MGYINVTAYAAELFAENEKDDMGQRGVIINTASIAAFDGQSGQCAYSASKGAICGMTLPLARDFADDGIRVMTIAPGIFDTPMMAAFPDKVRNFLIALVPNPKRFGIPDEYGALISLNFLSFGCVFGVCCSELRPKREKMSSGTGMSALRSAKGLVTLVTGGASGLGRGTAEHLLKHGAKVAILDLPTSKAAELAKELGADCLFTSANVTAVAEVKAALGEVKKTFGRLDVVVNCAGIAYAFKLYSVKKKVMADLEQVRRTLDVNVMGSFNVIAHAVEMFAENEKDDLGQRGLIINTASIAAFDGQAGQSSYSASKGAIASMTLPLARDFADDGIRVMAIAPGIFDTPIMGSFPPKFLSGLVPHPRRFGMPEEFGALVRHIIENRYLNGEVIRLDGALRMPA</sequence>
<dbReference type="EMBL" id="UYWY01022776">
    <property type="protein sequence ID" value="VDM46635.1"/>
    <property type="molecule type" value="Genomic_DNA"/>
</dbReference>
<evidence type="ECO:0000313" key="23">
    <source>
        <dbReference type="Proteomes" id="UP000050794"/>
    </source>
</evidence>
<evidence type="ECO:0000256" key="10">
    <source>
        <dbReference type="ARBA" id="ARBA00051004"/>
    </source>
</evidence>
<dbReference type="Proteomes" id="UP000050794">
    <property type="component" value="Unassembled WGS sequence"/>
</dbReference>
<dbReference type="InterPro" id="IPR036291">
    <property type="entry name" value="NAD(P)-bd_dom_sf"/>
</dbReference>
<comment type="catalytic activity">
    <reaction evidence="12">
        <text>ursodeoxycholate + NAD(+) = 7-oxolithocholate + NADH + H(+)</text>
        <dbReference type="Rhea" id="RHEA:42028"/>
        <dbReference type="ChEBI" id="CHEBI:15378"/>
        <dbReference type="ChEBI" id="CHEBI:57540"/>
        <dbReference type="ChEBI" id="CHEBI:57945"/>
        <dbReference type="ChEBI" id="CHEBI:78604"/>
        <dbReference type="ChEBI" id="CHEBI:78605"/>
    </reaction>
    <physiologicalReaction direction="left-to-right" evidence="12">
        <dbReference type="Rhea" id="RHEA:42029"/>
    </physiologicalReaction>
</comment>
<dbReference type="GO" id="GO:0003857">
    <property type="term" value="F:(3S)-3-hydroxyacyl-CoA dehydrogenase (NAD+) activity"/>
    <property type="evidence" value="ECO:0007669"/>
    <property type="project" value="UniProtKB-EC"/>
</dbReference>
<evidence type="ECO:0000313" key="22">
    <source>
        <dbReference type="EMBL" id="VDM46635.1"/>
    </source>
</evidence>
<dbReference type="PRINTS" id="PR00081">
    <property type="entry name" value="GDHRDH"/>
</dbReference>
<dbReference type="FunFam" id="3.40.50.720:FF:000215">
    <property type="entry name" value="3-hydroxyacyl-CoA dehydrogenase type-2"/>
    <property type="match status" value="1"/>
</dbReference>
<dbReference type="GO" id="GO:0047044">
    <property type="term" value="F:androstan-3-alpha,17-beta-diol dehydrogenase (NAD+) activity"/>
    <property type="evidence" value="ECO:0007669"/>
    <property type="project" value="UniProtKB-EC"/>
</dbReference>
<comment type="catalytic activity">
    <reaction evidence="15">
        <text>11-dehydrocorticosterone + NAD(+) = pregn-4-ene-3,11,20,21-tetraone + NADH + H(+)</text>
        <dbReference type="Rhea" id="RHEA:42020"/>
        <dbReference type="ChEBI" id="CHEBI:15378"/>
        <dbReference type="ChEBI" id="CHEBI:57540"/>
        <dbReference type="ChEBI" id="CHEBI:57945"/>
        <dbReference type="ChEBI" id="CHEBI:78600"/>
        <dbReference type="ChEBI" id="CHEBI:78601"/>
    </reaction>
    <physiologicalReaction direction="left-to-right" evidence="15">
        <dbReference type="Rhea" id="RHEA:42021"/>
    </physiologicalReaction>
</comment>
<comment type="similarity">
    <text evidence="1 20">Belongs to the short-chain dehydrogenases/reductases (SDR) family.</text>
</comment>
<evidence type="ECO:0000256" key="18">
    <source>
        <dbReference type="ARBA" id="ARBA00082293"/>
    </source>
</evidence>
<evidence type="ECO:0000256" key="14">
    <source>
        <dbReference type="ARBA" id="ARBA00052417"/>
    </source>
</evidence>
<dbReference type="InterPro" id="IPR020904">
    <property type="entry name" value="Sc_DH/Rdtase_CS"/>
</dbReference>
<keyword evidence="23" id="KW-1185">Reference proteome</keyword>
<feature type="domain" description="Ketoreductase" evidence="21">
    <location>
        <begin position="155"/>
        <end position="343"/>
    </location>
</feature>
<evidence type="ECO:0000256" key="20">
    <source>
        <dbReference type="RuleBase" id="RU000363"/>
    </source>
</evidence>
<reference evidence="24" key="1">
    <citation type="submission" date="2016-06" db="UniProtKB">
        <authorList>
            <consortium name="WormBaseParasite"/>
        </authorList>
    </citation>
    <scope>IDENTIFICATION</scope>
</reference>
<dbReference type="GO" id="GO:0008210">
    <property type="term" value="P:estrogen metabolic process"/>
    <property type="evidence" value="ECO:0007669"/>
    <property type="project" value="TreeGrafter"/>
</dbReference>
<evidence type="ECO:0000256" key="4">
    <source>
        <dbReference type="ARBA" id="ARBA00024072"/>
    </source>
</evidence>
<comment type="catalytic activity">
    <reaction evidence="10">
        <text>(3S)-3-hydroxybutanoyl-CoA + NAD(+) = acetoacetyl-CoA + NADH + H(+)</text>
        <dbReference type="Rhea" id="RHEA:30799"/>
        <dbReference type="ChEBI" id="CHEBI:15378"/>
        <dbReference type="ChEBI" id="CHEBI:57286"/>
        <dbReference type="ChEBI" id="CHEBI:57316"/>
        <dbReference type="ChEBI" id="CHEBI:57540"/>
        <dbReference type="ChEBI" id="CHEBI:57945"/>
    </reaction>
    <physiologicalReaction direction="left-to-right" evidence="10">
        <dbReference type="Rhea" id="RHEA:30800"/>
    </physiologicalReaction>
    <physiologicalReaction direction="right-to-left" evidence="10">
        <dbReference type="Rhea" id="RHEA:30801"/>
    </physiologicalReaction>
</comment>
<organism evidence="23 24">
    <name type="scientific">Toxocara canis</name>
    <name type="common">Canine roundworm</name>
    <dbReference type="NCBI Taxonomy" id="6265"/>
    <lineage>
        <taxon>Eukaryota</taxon>
        <taxon>Metazoa</taxon>
        <taxon>Ecdysozoa</taxon>
        <taxon>Nematoda</taxon>
        <taxon>Chromadorea</taxon>
        <taxon>Rhabditida</taxon>
        <taxon>Spirurina</taxon>
        <taxon>Ascaridomorpha</taxon>
        <taxon>Ascaridoidea</taxon>
        <taxon>Toxocaridae</taxon>
        <taxon>Toxocara</taxon>
    </lineage>
</organism>
<evidence type="ECO:0000256" key="3">
    <source>
        <dbReference type="ARBA" id="ARBA00024071"/>
    </source>
</evidence>
<evidence type="ECO:0000313" key="24">
    <source>
        <dbReference type="WBParaSite" id="TCNE_0001531501-mRNA-1"/>
    </source>
</evidence>
<name>A0A183V3J4_TOXCA</name>
<comment type="catalytic activity">
    <reaction evidence="5">
        <text>17beta-estradiol + NAD(+) = estrone + NADH + H(+)</text>
        <dbReference type="Rhea" id="RHEA:24612"/>
        <dbReference type="ChEBI" id="CHEBI:15378"/>
        <dbReference type="ChEBI" id="CHEBI:16469"/>
        <dbReference type="ChEBI" id="CHEBI:17263"/>
        <dbReference type="ChEBI" id="CHEBI:57540"/>
        <dbReference type="ChEBI" id="CHEBI:57945"/>
        <dbReference type="EC" id="1.1.1.62"/>
    </reaction>
    <physiologicalReaction direction="left-to-right" evidence="5">
        <dbReference type="Rhea" id="RHEA:24613"/>
    </physiologicalReaction>
</comment>
<dbReference type="SMART" id="SM00822">
    <property type="entry name" value="PKS_KR"/>
    <property type="match status" value="1"/>
</dbReference>
<dbReference type="SUPFAM" id="SSF51735">
    <property type="entry name" value="NAD(P)-binding Rossmann-fold domains"/>
    <property type="match status" value="2"/>
</dbReference>
<evidence type="ECO:0000256" key="19">
    <source>
        <dbReference type="ARBA" id="ARBA00082399"/>
    </source>
</evidence>
<evidence type="ECO:0000256" key="6">
    <source>
        <dbReference type="ARBA" id="ARBA00050141"/>
    </source>
</evidence>
<dbReference type="InterPro" id="IPR057326">
    <property type="entry name" value="KR_dom"/>
</dbReference>
<comment type="catalytic activity">
    <reaction evidence="13">
        <text>5alpha-pregnan-20beta-ol-3-one + NAD(+) = 5alpha-pregnane-3,20-dione + NADH + H(+)</text>
        <dbReference type="Rhea" id="RHEA:42008"/>
        <dbReference type="ChEBI" id="CHEBI:15378"/>
        <dbReference type="ChEBI" id="CHEBI:28952"/>
        <dbReference type="ChEBI" id="CHEBI:57540"/>
        <dbReference type="ChEBI" id="CHEBI:57945"/>
        <dbReference type="ChEBI" id="CHEBI:78594"/>
    </reaction>
    <physiologicalReaction direction="left-to-right" evidence="13">
        <dbReference type="Rhea" id="RHEA:42009"/>
    </physiologicalReaction>
</comment>
<dbReference type="WBParaSite" id="TCNE_0001531501-mRNA-1">
    <property type="protein sequence ID" value="TCNE_0001531501-mRNA-1"/>
    <property type="gene ID" value="TCNE_0001531501"/>
</dbReference>
<gene>
    <name evidence="22" type="ORF">TCNE_LOCUS15314</name>
</gene>
<evidence type="ECO:0000256" key="11">
    <source>
        <dbReference type="ARBA" id="ARBA00051637"/>
    </source>
</evidence>
<evidence type="ECO:0000259" key="21">
    <source>
        <dbReference type="SMART" id="SM00822"/>
    </source>
</evidence>
<dbReference type="AlphaFoldDB" id="A0A183V3J4"/>
<evidence type="ECO:0000256" key="17">
    <source>
        <dbReference type="ARBA" id="ARBA00079624"/>
    </source>
</evidence>
<dbReference type="CDD" id="cd05371">
    <property type="entry name" value="HSD10-like_SDR_c"/>
    <property type="match status" value="1"/>
</dbReference>
<comment type="catalytic activity">
    <reaction evidence="9">
        <text>cortisol + NAD(+) = 11beta,17alpha-dihydroxypregn-4-ene-3,20,21-trione + NADH + H(+)</text>
        <dbReference type="Rhea" id="RHEA:42012"/>
        <dbReference type="ChEBI" id="CHEBI:15378"/>
        <dbReference type="ChEBI" id="CHEBI:17650"/>
        <dbReference type="ChEBI" id="CHEBI:57540"/>
        <dbReference type="ChEBI" id="CHEBI:57945"/>
        <dbReference type="ChEBI" id="CHEBI:78595"/>
    </reaction>
    <physiologicalReaction direction="left-to-right" evidence="9">
        <dbReference type="Rhea" id="RHEA:42013"/>
    </physiologicalReaction>
</comment>
<evidence type="ECO:0000256" key="8">
    <source>
        <dbReference type="ARBA" id="ARBA00050435"/>
    </source>
</evidence>
<dbReference type="EC" id="1.1.1.62" evidence="4"/>
<comment type="catalytic activity">
    <reaction evidence="14">
        <text>cortisone + NAD(+) = 17alpha-hydroxypregn-4-en-3,11,20-trione-21-al + NADH + H(+)</text>
        <dbReference type="Rhea" id="RHEA:42016"/>
        <dbReference type="ChEBI" id="CHEBI:15378"/>
        <dbReference type="ChEBI" id="CHEBI:16962"/>
        <dbReference type="ChEBI" id="CHEBI:57540"/>
        <dbReference type="ChEBI" id="CHEBI:57945"/>
        <dbReference type="ChEBI" id="CHEBI:78596"/>
    </reaction>
    <physiologicalReaction direction="left-to-right" evidence="14">
        <dbReference type="Rhea" id="RHEA:42017"/>
    </physiologicalReaction>
</comment>
<comment type="catalytic activity">
    <reaction evidence="11">
        <text>3beta,7beta-dihydroxy-5beta-cholan-24-oate + NAD(+) = 3beta-hydroxy-7-oxo-5beta-cholan-24-oate + NADH + H(+)</text>
        <dbReference type="Rhea" id="RHEA:42024"/>
        <dbReference type="ChEBI" id="CHEBI:15378"/>
        <dbReference type="ChEBI" id="CHEBI:57540"/>
        <dbReference type="ChEBI" id="CHEBI:57945"/>
        <dbReference type="ChEBI" id="CHEBI:78602"/>
        <dbReference type="ChEBI" id="CHEBI:78603"/>
    </reaction>
    <physiologicalReaction direction="left-to-right" evidence="11">
        <dbReference type="Rhea" id="RHEA:42025"/>
    </physiologicalReaction>
</comment>
<dbReference type="PANTHER" id="PTHR43658:SF8">
    <property type="entry name" value="17-BETA-HYDROXYSTEROID DEHYDROGENASE 14-RELATED"/>
    <property type="match status" value="1"/>
</dbReference>
<evidence type="ECO:0000256" key="15">
    <source>
        <dbReference type="ARBA" id="ARBA00052668"/>
    </source>
</evidence>
<dbReference type="Gene3D" id="3.40.50.720">
    <property type="entry name" value="NAD(P)-binding Rossmann-like Domain"/>
    <property type="match status" value="2"/>
</dbReference>
<comment type="catalytic activity">
    <reaction evidence="7">
        <text>5alpha-androstane-3alpha,17beta-diol + NAD(+) = 17beta-hydroxy-5alpha-androstan-3-one + NADH + H(+)</text>
        <dbReference type="Rhea" id="RHEA:42004"/>
        <dbReference type="ChEBI" id="CHEBI:15378"/>
        <dbReference type="ChEBI" id="CHEBI:16330"/>
        <dbReference type="ChEBI" id="CHEBI:36713"/>
        <dbReference type="ChEBI" id="CHEBI:57540"/>
        <dbReference type="ChEBI" id="CHEBI:57945"/>
        <dbReference type="EC" id="1.1.1.53"/>
    </reaction>
    <physiologicalReaction direction="right-to-left" evidence="7">
        <dbReference type="Rhea" id="RHEA:42006"/>
    </physiologicalReaction>
</comment>
<dbReference type="GO" id="GO:0008209">
    <property type="term" value="P:androgen metabolic process"/>
    <property type="evidence" value="ECO:0007669"/>
    <property type="project" value="TreeGrafter"/>
</dbReference>
<dbReference type="PRINTS" id="PR00080">
    <property type="entry name" value="SDRFAMILY"/>
</dbReference>
<evidence type="ECO:0000256" key="1">
    <source>
        <dbReference type="ARBA" id="ARBA00006484"/>
    </source>
</evidence>
<evidence type="ECO:0000256" key="16">
    <source>
        <dbReference type="ARBA" id="ARBA00072938"/>
    </source>
</evidence>
<accession>A0A183V3J4</accession>
<dbReference type="GO" id="GO:0004303">
    <property type="term" value="F:estradiol 17-beta-dehydrogenase [NAD(P)+] activity"/>
    <property type="evidence" value="ECO:0007669"/>
    <property type="project" value="UniProtKB-EC"/>
</dbReference>
<protein>
    <recommendedName>
        <fullName evidence="16">3-hydroxyacyl-CoA dehydrogenase type-2</fullName>
        <ecNumber evidence="3">1.1.1.53</ecNumber>
        <ecNumber evidence="4">1.1.1.62</ecNumber>
    </recommendedName>
    <alternativeName>
        <fullName evidence="18">3-hydroxyacyl-CoA dehydrogenase type II</fullName>
    </alternativeName>
    <alternativeName>
        <fullName evidence="19">Mitochondrial ribonuclease P protein 2</fullName>
    </alternativeName>
    <alternativeName>
        <fullName evidence="17">Type II HADH</fullName>
    </alternativeName>
</protein>
<evidence type="ECO:0000256" key="13">
    <source>
        <dbReference type="ARBA" id="ARBA00052095"/>
    </source>
</evidence>
<dbReference type="EC" id="1.1.1.53" evidence="3"/>
<keyword evidence="2" id="KW-0560">Oxidoreductase</keyword>
<dbReference type="GO" id="GO:0005739">
    <property type="term" value="C:mitochondrion"/>
    <property type="evidence" value="ECO:0007669"/>
    <property type="project" value="TreeGrafter"/>
</dbReference>
<proteinExistence type="inferred from homology"/>
<evidence type="ECO:0000256" key="12">
    <source>
        <dbReference type="ARBA" id="ARBA00051831"/>
    </source>
</evidence>
<dbReference type="PROSITE" id="PS00061">
    <property type="entry name" value="ADH_SHORT"/>
    <property type="match status" value="2"/>
</dbReference>